<proteinExistence type="predicted"/>
<sequence length="666" mass="71150">MLLGIDTGGTYTDAVLFNEEVGVLRTAKSLTTKHNLSLGIFDAVNTILDDEGDQIRMVSLSTTLATNAIVEAHGSPVCLILIGYDKGALERSNLGDAVGKNPCVFIRGGHTPMGDELAPLDLANVIDTVKEHAPSVSSFAVAGYFSVRNATHEETVRDIILKETGLPVSCAHELSSSLDAPRRALTALLNAQLIPQLQQLILAVETMLDQKSIRAPLMVVKGDGSLITAKTALSRPVETILSGPAASVVGAHYLSGEENVFVVDMGGTTTDIAVLKDGEPQLNKDGAIVGGWKTMVEAVAVHTFGLGGDSEIALSPSSKSLTIGPRRVQPISLLAMQYPEVLSVMEKQLQNSRIWPGDGRFALKLRALDAGLSSLSRLEQEIWEGLQSGPVALNMILERPAMARPLQRLIDRGLVIISGLTPSDASHLLGLQSSWNTDGANLSAQLFIRHSEKEGILLGLTPEKLAKMIYEKTVTGSATTIVETALSEIGYTPLSDKQKLGHDLFNSALRDKITESHSPVIDFSINLGRPIVATGAPATTYYKDVAIRLNASLNLPEHSEVSNAVGAVAGGVVQKISVLISSPEKGRFRAHIGKKQVDFTDSEEAINYVLSYVEKQVKQQAQECGATEITVQTSRHDKIITDAGGDQLFIESRIFATAKGRPNLAA</sequence>
<evidence type="ECO:0000313" key="3">
    <source>
        <dbReference type="EMBL" id="MFD2205286.1"/>
    </source>
</evidence>
<keyword evidence="4" id="KW-1185">Reference proteome</keyword>
<dbReference type="InterPro" id="IPR045079">
    <property type="entry name" value="Oxoprolinase-like"/>
</dbReference>
<dbReference type="PANTHER" id="PTHR11365">
    <property type="entry name" value="5-OXOPROLINASE RELATED"/>
    <property type="match status" value="1"/>
</dbReference>
<dbReference type="RefSeq" id="WP_380249744.1">
    <property type="nucleotide sequence ID" value="NZ_JBHUII010000003.1"/>
</dbReference>
<dbReference type="InterPro" id="IPR043129">
    <property type="entry name" value="ATPase_NBD"/>
</dbReference>
<dbReference type="Proteomes" id="UP001597294">
    <property type="component" value="Unassembled WGS sequence"/>
</dbReference>
<gene>
    <name evidence="3" type="ORF">ACFSKO_06685</name>
</gene>
<dbReference type="EMBL" id="JBHUII010000003">
    <property type="protein sequence ID" value="MFD2205286.1"/>
    <property type="molecule type" value="Genomic_DNA"/>
</dbReference>
<feature type="domain" description="Hydantoinase/oxoprolinase N-terminal" evidence="2">
    <location>
        <begin position="3"/>
        <end position="163"/>
    </location>
</feature>
<evidence type="ECO:0000313" key="4">
    <source>
        <dbReference type="Proteomes" id="UP001597294"/>
    </source>
</evidence>
<comment type="caution">
    <text evidence="3">The sequence shown here is derived from an EMBL/GenBank/DDBJ whole genome shotgun (WGS) entry which is preliminary data.</text>
</comment>
<feature type="domain" description="Hydantoinase A/oxoprolinase" evidence="1">
    <location>
        <begin position="183"/>
        <end position="327"/>
    </location>
</feature>
<name>A0ABW5BIK6_9PROT</name>
<organism evidence="3 4">
    <name type="scientific">Kiloniella antarctica</name>
    <dbReference type="NCBI Taxonomy" id="1550907"/>
    <lineage>
        <taxon>Bacteria</taxon>
        <taxon>Pseudomonadati</taxon>
        <taxon>Pseudomonadota</taxon>
        <taxon>Alphaproteobacteria</taxon>
        <taxon>Rhodospirillales</taxon>
        <taxon>Kiloniellaceae</taxon>
        <taxon>Kiloniella</taxon>
    </lineage>
</organism>
<dbReference type="InterPro" id="IPR002821">
    <property type="entry name" value="Hydantoinase_A"/>
</dbReference>
<dbReference type="Pfam" id="PF01968">
    <property type="entry name" value="Hydantoinase_A"/>
    <property type="match status" value="1"/>
</dbReference>
<dbReference type="InterPro" id="IPR008040">
    <property type="entry name" value="Hydant_A_N"/>
</dbReference>
<evidence type="ECO:0000259" key="1">
    <source>
        <dbReference type="Pfam" id="PF01968"/>
    </source>
</evidence>
<evidence type="ECO:0000259" key="2">
    <source>
        <dbReference type="Pfam" id="PF05378"/>
    </source>
</evidence>
<dbReference type="Pfam" id="PF05378">
    <property type="entry name" value="Hydant_A_N"/>
    <property type="match status" value="1"/>
</dbReference>
<dbReference type="PANTHER" id="PTHR11365:SF2">
    <property type="entry name" value="5-OXOPROLINASE"/>
    <property type="match status" value="1"/>
</dbReference>
<protein>
    <submittedName>
        <fullName evidence="3">Hydantoinase/oxoprolinase family protein</fullName>
    </submittedName>
</protein>
<accession>A0ABW5BIK6</accession>
<reference evidence="4" key="1">
    <citation type="journal article" date="2019" name="Int. J. Syst. Evol. Microbiol.">
        <title>The Global Catalogue of Microorganisms (GCM) 10K type strain sequencing project: providing services to taxonomists for standard genome sequencing and annotation.</title>
        <authorList>
            <consortium name="The Broad Institute Genomics Platform"/>
            <consortium name="The Broad Institute Genome Sequencing Center for Infectious Disease"/>
            <person name="Wu L."/>
            <person name="Ma J."/>
        </authorList>
    </citation>
    <scope>NUCLEOTIDE SEQUENCE [LARGE SCALE GENOMIC DNA]</scope>
    <source>
        <strain evidence="4">CGMCC 4.7192</strain>
    </source>
</reference>
<dbReference type="SUPFAM" id="SSF53067">
    <property type="entry name" value="Actin-like ATPase domain"/>
    <property type="match status" value="1"/>
</dbReference>